<gene>
    <name evidence="2" type="ORF">LOD99_15268</name>
</gene>
<feature type="region of interest" description="Disordered" evidence="1">
    <location>
        <begin position="25"/>
        <end position="65"/>
    </location>
</feature>
<evidence type="ECO:0000256" key="1">
    <source>
        <dbReference type="SAM" id="MobiDB-lite"/>
    </source>
</evidence>
<evidence type="ECO:0008006" key="4">
    <source>
        <dbReference type="Google" id="ProtNLM"/>
    </source>
</evidence>
<evidence type="ECO:0000313" key="2">
    <source>
        <dbReference type="EMBL" id="KAI6658468.1"/>
    </source>
</evidence>
<reference evidence="2 3" key="1">
    <citation type="journal article" date="2023" name="BMC Biol.">
        <title>The compact genome of the sponge Oopsacas minuta (Hexactinellida) is lacking key metazoan core genes.</title>
        <authorList>
            <person name="Santini S."/>
            <person name="Schenkelaars Q."/>
            <person name="Jourda C."/>
            <person name="Duchesne M."/>
            <person name="Belahbib H."/>
            <person name="Rocher C."/>
            <person name="Selva M."/>
            <person name="Riesgo A."/>
            <person name="Vervoort M."/>
            <person name="Leys S.P."/>
            <person name="Kodjabachian L."/>
            <person name="Le Bivic A."/>
            <person name="Borchiellini C."/>
            <person name="Claverie J.M."/>
            <person name="Renard E."/>
        </authorList>
    </citation>
    <scope>NUCLEOTIDE SEQUENCE [LARGE SCALE GENOMIC DNA]</scope>
    <source>
        <strain evidence="2">SPO-2</strain>
    </source>
</reference>
<comment type="caution">
    <text evidence="2">The sequence shown here is derived from an EMBL/GenBank/DDBJ whole genome shotgun (WGS) entry which is preliminary data.</text>
</comment>
<dbReference type="EMBL" id="JAKMXF010000088">
    <property type="protein sequence ID" value="KAI6658468.1"/>
    <property type="molecule type" value="Genomic_DNA"/>
</dbReference>
<dbReference type="AlphaFoldDB" id="A0AAV7KBB4"/>
<accession>A0AAV7KBB4</accession>
<dbReference type="Proteomes" id="UP001165289">
    <property type="component" value="Unassembled WGS sequence"/>
</dbReference>
<evidence type="ECO:0000313" key="3">
    <source>
        <dbReference type="Proteomes" id="UP001165289"/>
    </source>
</evidence>
<organism evidence="2 3">
    <name type="scientific">Oopsacas minuta</name>
    <dbReference type="NCBI Taxonomy" id="111878"/>
    <lineage>
        <taxon>Eukaryota</taxon>
        <taxon>Metazoa</taxon>
        <taxon>Porifera</taxon>
        <taxon>Hexactinellida</taxon>
        <taxon>Hexasterophora</taxon>
        <taxon>Lyssacinosida</taxon>
        <taxon>Leucopsacidae</taxon>
        <taxon>Oopsacas</taxon>
    </lineage>
</organism>
<protein>
    <recommendedName>
        <fullName evidence="4">BZIP domain-containing protein</fullName>
    </recommendedName>
</protein>
<feature type="compositionally biased region" description="Basic residues" evidence="1">
    <location>
        <begin position="36"/>
        <end position="54"/>
    </location>
</feature>
<proteinExistence type="predicted"/>
<sequence>MPRIKQGRQLRTAVSGLVTMVDTHRLDLVTQPQPKSKSRKQAKRKRYRQKRRLRRQLEKQQQYQTSATIKEELILIQQLQMLRINQEANPNQEPQILGIHQEPPPGTPGLYAYAMEHPHNRLFL</sequence>
<name>A0AAV7KBB4_9METZ</name>
<keyword evidence="3" id="KW-1185">Reference proteome</keyword>